<evidence type="ECO:0000313" key="1">
    <source>
        <dbReference type="EMBL" id="MFC5179623.1"/>
    </source>
</evidence>
<proteinExistence type="predicted"/>
<dbReference type="Proteomes" id="UP001596087">
    <property type="component" value="Unassembled WGS sequence"/>
</dbReference>
<keyword evidence="2" id="KW-1185">Reference proteome</keyword>
<protein>
    <submittedName>
        <fullName evidence="1">Uncharacterized protein</fullName>
    </submittedName>
</protein>
<reference evidence="2" key="1">
    <citation type="journal article" date="2019" name="Int. J. Syst. Evol. Microbiol.">
        <title>The Global Catalogue of Microorganisms (GCM) 10K type strain sequencing project: providing services to taxonomists for standard genome sequencing and annotation.</title>
        <authorList>
            <consortium name="The Broad Institute Genomics Platform"/>
            <consortium name="The Broad Institute Genome Sequencing Center for Infectious Disease"/>
            <person name="Wu L."/>
            <person name="Ma J."/>
        </authorList>
    </citation>
    <scope>NUCLEOTIDE SEQUENCE [LARGE SCALE GENOMIC DNA]</scope>
    <source>
        <strain evidence="2">DFY41</strain>
    </source>
</reference>
<comment type="caution">
    <text evidence="1">The sequence shown here is derived from an EMBL/GenBank/DDBJ whole genome shotgun (WGS) entry which is preliminary data.</text>
</comment>
<name>A0ABW0BQZ9_9ACTN</name>
<dbReference type="EMBL" id="JBHSKD010000029">
    <property type="protein sequence ID" value="MFC5179623.1"/>
    <property type="molecule type" value="Genomic_DNA"/>
</dbReference>
<accession>A0ABW0BQZ9</accession>
<dbReference type="RefSeq" id="WP_378593947.1">
    <property type="nucleotide sequence ID" value="NZ_JBHSKD010000029.1"/>
</dbReference>
<gene>
    <name evidence="1" type="ORF">ACFPGP_23320</name>
</gene>
<evidence type="ECO:0000313" key="2">
    <source>
        <dbReference type="Proteomes" id="UP001596087"/>
    </source>
</evidence>
<organism evidence="1 2">
    <name type="scientific">Nocardioides taihuensis</name>
    <dbReference type="NCBI Taxonomy" id="1835606"/>
    <lineage>
        <taxon>Bacteria</taxon>
        <taxon>Bacillati</taxon>
        <taxon>Actinomycetota</taxon>
        <taxon>Actinomycetes</taxon>
        <taxon>Propionibacteriales</taxon>
        <taxon>Nocardioidaceae</taxon>
        <taxon>Nocardioides</taxon>
    </lineage>
</organism>
<sequence length="205" mass="21415">MEQTRTSLHGVAELLLAGPQHAAGGGIRLRVVPGGFATVAAPDLRVAGEELAGPRGSHPLRGTYAEVGGAVGVVPRRLDDVYTDGPGVRPDDRIELDPAELAVLLEAFVVGDAALRQLAPRQEPVLWPEHFDVGIAVDEVNFGVSPGDAGIPEPYAYVGPWTPRTGDFWDQPFGAARPVAALGGVDGLLAFFREGAARASDRAGL</sequence>